<dbReference type="SUPFAM" id="SSF53067">
    <property type="entry name" value="Actin-like ATPase domain"/>
    <property type="match status" value="1"/>
</dbReference>
<feature type="compositionally biased region" description="Low complexity" evidence="1">
    <location>
        <begin position="1"/>
        <end position="34"/>
    </location>
</feature>
<name>A0A931AL75_9ACTN</name>
<proteinExistence type="predicted"/>
<keyword evidence="3" id="KW-1185">Reference proteome</keyword>
<evidence type="ECO:0000313" key="2">
    <source>
        <dbReference type="EMBL" id="MBF8194591.1"/>
    </source>
</evidence>
<evidence type="ECO:0000313" key="3">
    <source>
        <dbReference type="Proteomes" id="UP000605361"/>
    </source>
</evidence>
<protein>
    <submittedName>
        <fullName evidence="2">ATPase</fullName>
    </submittedName>
</protein>
<accession>A0A931AL75</accession>
<evidence type="ECO:0000256" key="1">
    <source>
        <dbReference type="SAM" id="MobiDB-lite"/>
    </source>
</evidence>
<gene>
    <name evidence="2" type="ORF">ITP53_54855</name>
</gene>
<comment type="caution">
    <text evidence="2">The sequence shown here is derived from an EMBL/GenBank/DDBJ whole genome shotgun (WGS) entry which is preliminary data.</text>
</comment>
<reference evidence="2" key="1">
    <citation type="submission" date="2020-11" db="EMBL/GenBank/DDBJ databases">
        <title>Whole-genome analyses of Nonomuraea sp. K274.</title>
        <authorList>
            <person name="Veyisoglu A."/>
        </authorList>
    </citation>
    <scope>NUCLEOTIDE SEQUENCE</scope>
    <source>
        <strain evidence="2">K274</strain>
    </source>
</reference>
<dbReference type="Gene3D" id="3.30.420.40">
    <property type="match status" value="1"/>
</dbReference>
<organism evidence="2 3">
    <name type="scientific">Nonomuraea cypriaca</name>
    <dbReference type="NCBI Taxonomy" id="1187855"/>
    <lineage>
        <taxon>Bacteria</taxon>
        <taxon>Bacillati</taxon>
        <taxon>Actinomycetota</taxon>
        <taxon>Actinomycetes</taxon>
        <taxon>Streptosporangiales</taxon>
        <taxon>Streptosporangiaceae</taxon>
        <taxon>Nonomuraea</taxon>
    </lineage>
</organism>
<dbReference type="InterPro" id="IPR043129">
    <property type="entry name" value="ATPase_NBD"/>
</dbReference>
<feature type="region of interest" description="Disordered" evidence="1">
    <location>
        <begin position="1"/>
        <end position="48"/>
    </location>
</feature>
<feature type="non-terminal residue" evidence="2">
    <location>
        <position position="1"/>
    </location>
</feature>
<dbReference type="Proteomes" id="UP000605361">
    <property type="component" value="Unassembled WGS sequence"/>
</dbReference>
<sequence length="193" mass="18993">PSPTDPTNTTTPAGTATLGGTTAPADATTPGDTAWIGPEHTRGGDGRAGYGGRLAGMVARRLLPDGAGGDPGARLAAAVHGREPLALAELAPLVSEAARDGDPAAVAIVAEAASRLARTAAQVHEPGLPIVLAGGVLTAEGPVREAVQGLVEGAVTAGDPAGAAAWLAARPFLDPHEHKACHARFTGFTAFAG</sequence>
<dbReference type="AlphaFoldDB" id="A0A931AL75"/>
<dbReference type="EMBL" id="JADOGI010000467">
    <property type="protein sequence ID" value="MBF8194591.1"/>
    <property type="molecule type" value="Genomic_DNA"/>
</dbReference>